<dbReference type="Proteomes" id="UP000800200">
    <property type="component" value="Unassembled WGS sequence"/>
</dbReference>
<dbReference type="AlphaFoldDB" id="A0A6A6EXA8"/>
<dbReference type="EMBL" id="ML994610">
    <property type="protein sequence ID" value="KAF2195855.1"/>
    <property type="molecule type" value="Genomic_DNA"/>
</dbReference>
<accession>A0A6A6EXA8</accession>
<evidence type="ECO:0000313" key="1">
    <source>
        <dbReference type="EMBL" id="KAF2195855.1"/>
    </source>
</evidence>
<reference evidence="1" key="1">
    <citation type="journal article" date="2020" name="Stud. Mycol.">
        <title>101 Dothideomycetes genomes: a test case for predicting lifestyles and emergence of pathogens.</title>
        <authorList>
            <person name="Haridas S."/>
            <person name="Albert R."/>
            <person name="Binder M."/>
            <person name="Bloem J."/>
            <person name="Labutti K."/>
            <person name="Salamov A."/>
            <person name="Andreopoulos B."/>
            <person name="Baker S."/>
            <person name="Barry K."/>
            <person name="Bills G."/>
            <person name="Bluhm B."/>
            <person name="Cannon C."/>
            <person name="Castanera R."/>
            <person name="Culley D."/>
            <person name="Daum C."/>
            <person name="Ezra D."/>
            <person name="Gonzalez J."/>
            <person name="Henrissat B."/>
            <person name="Kuo A."/>
            <person name="Liang C."/>
            <person name="Lipzen A."/>
            <person name="Lutzoni F."/>
            <person name="Magnuson J."/>
            <person name="Mondo S."/>
            <person name="Nolan M."/>
            <person name="Ohm R."/>
            <person name="Pangilinan J."/>
            <person name="Park H.-J."/>
            <person name="Ramirez L."/>
            <person name="Alfaro M."/>
            <person name="Sun H."/>
            <person name="Tritt A."/>
            <person name="Yoshinaga Y."/>
            <person name="Zwiers L.-H."/>
            <person name="Turgeon B."/>
            <person name="Goodwin S."/>
            <person name="Spatafora J."/>
            <person name="Crous P."/>
            <person name="Grigoriev I."/>
        </authorList>
    </citation>
    <scope>NUCLEOTIDE SEQUENCE</scope>
    <source>
        <strain evidence="1">CBS 207.26</strain>
    </source>
</reference>
<evidence type="ECO:0000313" key="2">
    <source>
        <dbReference type="Proteomes" id="UP000800200"/>
    </source>
</evidence>
<proteinExistence type="predicted"/>
<gene>
    <name evidence="1" type="ORF">K469DRAFT_19887</name>
</gene>
<keyword evidence="2" id="KW-1185">Reference proteome</keyword>
<sequence>MARITDPPAEIVANIFELVQHEMPETIPKLLYTSKTPELHESTRFVLYKNVCIPWSLKDTCPLLKPREANTSHSLFRSLRIRFDNVPLSAFEAGDDMVYSQADLVCEFLPRLTKLATFSINLNRREVDEGCLRPPTEIAQLLRPLPRTVVNLEADTANIDGMWEDDYPSTHLCPTISDMLLRLQRSASI</sequence>
<organism evidence="1 2">
    <name type="scientific">Zopfia rhizophila CBS 207.26</name>
    <dbReference type="NCBI Taxonomy" id="1314779"/>
    <lineage>
        <taxon>Eukaryota</taxon>
        <taxon>Fungi</taxon>
        <taxon>Dikarya</taxon>
        <taxon>Ascomycota</taxon>
        <taxon>Pezizomycotina</taxon>
        <taxon>Dothideomycetes</taxon>
        <taxon>Dothideomycetes incertae sedis</taxon>
        <taxon>Zopfiaceae</taxon>
        <taxon>Zopfia</taxon>
    </lineage>
</organism>
<name>A0A6A6EXA8_9PEZI</name>
<protein>
    <submittedName>
        <fullName evidence="1">Uncharacterized protein</fullName>
    </submittedName>
</protein>